<evidence type="ECO:0000313" key="3">
    <source>
        <dbReference type="Proteomes" id="UP000824263"/>
    </source>
</evidence>
<proteinExistence type="predicted"/>
<dbReference type="EMBL" id="DXGF01000089">
    <property type="protein sequence ID" value="HIW83626.1"/>
    <property type="molecule type" value="Genomic_DNA"/>
</dbReference>
<dbReference type="SUPFAM" id="SSF51569">
    <property type="entry name" value="Aldolase"/>
    <property type="match status" value="1"/>
</dbReference>
<reference evidence="2" key="1">
    <citation type="journal article" date="2021" name="PeerJ">
        <title>Extensive microbial diversity within the chicken gut microbiome revealed by metagenomics and culture.</title>
        <authorList>
            <person name="Gilroy R."/>
            <person name="Ravi A."/>
            <person name="Getino M."/>
            <person name="Pursley I."/>
            <person name="Horton D.L."/>
            <person name="Alikhan N.F."/>
            <person name="Baker D."/>
            <person name="Gharbi K."/>
            <person name="Hall N."/>
            <person name="Watson M."/>
            <person name="Adriaenssens E.M."/>
            <person name="Foster-Nyarko E."/>
            <person name="Jarju S."/>
            <person name="Secka A."/>
            <person name="Antonio M."/>
            <person name="Oren A."/>
            <person name="Chaudhuri R.R."/>
            <person name="La Ragione R."/>
            <person name="Hildebrand F."/>
            <person name="Pallen M.J."/>
        </authorList>
    </citation>
    <scope>NUCLEOTIDE SEQUENCE</scope>
    <source>
        <strain evidence="2">ChiSxjej1B13-11762</strain>
    </source>
</reference>
<reference evidence="2" key="2">
    <citation type="submission" date="2021-04" db="EMBL/GenBank/DDBJ databases">
        <authorList>
            <person name="Gilroy R."/>
        </authorList>
    </citation>
    <scope>NUCLEOTIDE SEQUENCE</scope>
    <source>
        <strain evidence="2">ChiSxjej1B13-11762</strain>
    </source>
</reference>
<comment type="caution">
    <text evidence="2">The sequence shown here is derived from an EMBL/GenBank/DDBJ whole genome shotgun (WGS) entry which is preliminary data.</text>
</comment>
<dbReference type="Gene3D" id="3.20.20.70">
    <property type="entry name" value="Aldolase class I"/>
    <property type="match status" value="1"/>
</dbReference>
<dbReference type="Proteomes" id="UP000824263">
    <property type="component" value="Unassembled WGS sequence"/>
</dbReference>
<keyword evidence="2" id="KW-0670">Pyruvate</keyword>
<dbReference type="InterPro" id="IPR000891">
    <property type="entry name" value="PYR_CT"/>
</dbReference>
<accession>A0A9D1UEG5</accession>
<name>A0A9D1UEG5_9FIRM</name>
<dbReference type="AlphaFoldDB" id="A0A9D1UEG5"/>
<protein>
    <submittedName>
        <fullName evidence="2">Pyruvate carboxyltransferase</fullName>
    </submittedName>
</protein>
<gene>
    <name evidence="2" type="ORF">H9873_04815</name>
</gene>
<evidence type="ECO:0000259" key="1">
    <source>
        <dbReference type="Pfam" id="PF00682"/>
    </source>
</evidence>
<dbReference type="GO" id="GO:0003824">
    <property type="term" value="F:catalytic activity"/>
    <property type="evidence" value="ECO:0007669"/>
    <property type="project" value="InterPro"/>
</dbReference>
<organism evidence="2 3">
    <name type="scientific">Candidatus Dorea gallistercoris</name>
    <dbReference type="NCBI Taxonomy" id="2838542"/>
    <lineage>
        <taxon>Bacteria</taxon>
        <taxon>Bacillati</taxon>
        <taxon>Bacillota</taxon>
        <taxon>Clostridia</taxon>
        <taxon>Lachnospirales</taxon>
        <taxon>Lachnospiraceae</taxon>
        <taxon>Dorea</taxon>
    </lineage>
</organism>
<feature type="domain" description="Pyruvate carboxyltransferase" evidence="1">
    <location>
        <begin position="110"/>
        <end position="242"/>
    </location>
</feature>
<dbReference type="InterPro" id="IPR013785">
    <property type="entry name" value="Aldolase_TIM"/>
</dbReference>
<evidence type="ECO:0000313" key="2">
    <source>
        <dbReference type="EMBL" id="HIW83626.1"/>
    </source>
</evidence>
<sequence length="273" mass="31269">MLKGMEIFDCSLREIGYQTGWYFAERTARDIYNFAQTKGIDYVELGFFHSEEADPGRGAFRYCSLRDKEIREIFEKTKNMTKLSAMRDIQRPLSPLLPAKESIIDTIRILTRSGETDLEVLDRFVTEALELGYEVFVNFTSAGRNTIEQNIRFAQFAKEKGVHAIEFADTESVMTQEYVRDTIRECHKVGVRMGCHFHDRNGTAEQLADLAVQEGADYMDVTHIGLGGKWRDGNLTMEYLLRRCGVNGGYEATIVKNEIIEDLIRFHEFSAAV</sequence>
<dbReference type="Pfam" id="PF00682">
    <property type="entry name" value="HMGL-like"/>
    <property type="match status" value="1"/>
</dbReference>